<evidence type="ECO:0000313" key="11">
    <source>
        <dbReference type="EMBL" id="ULU02504.1"/>
    </source>
</evidence>
<keyword evidence="6" id="KW-0508">mRNA splicing</keyword>
<dbReference type="SUPFAM" id="SSF54928">
    <property type="entry name" value="RNA-binding domain, RBD"/>
    <property type="match status" value="1"/>
</dbReference>
<dbReference type="Gene3D" id="3.30.70.330">
    <property type="match status" value="2"/>
</dbReference>
<protein>
    <recommendedName>
        <fullName evidence="10">RRM domain-containing protein</fullName>
    </recommendedName>
</protein>
<evidence type="ECO:0000256" key="2">
    <source>
        <dbReference type="ARBA" id="ARBA00010269"/>
    </source>
</evidence>
<evidence type="ECO:0000256" key="6">
    <source>
        <dbReference type="ARBA" id="ARBA00023187"/>
    </source>
</evidence>
<evidence type="ECO:0000256" key="7">
    <source>
        <dbReference type="ARBA" id="ARBA00023242"/>
    </source>
</evidence>
<sequence>MPRGGEDQKVYVGNLPADVRDKEVEDIFHKYGRIKYIDVKSGRGPAFAFIEFEDNRDAEDAVRARDGYEFDGRRIRVEFTRGVGPRGPGGRPINEEGGGYRGGGDYRGGRGGRQGGPQRRTGYRVIVEGLPPTGSWQDLKDHMREAGDVCYADVARDGTGVVEFTRYDDVKYAIRKLDDTKFRSHEGETAYIRVREDNSSAGGSGGGGRDRDRSRSRSPRAERRASPKYSPRRSRSPHPARRLHNKRATTSELRLNQKRLRSNQNYLEEDPLLLSIYLRGFTN</sequence>
<feature type="domain" description="RRM" evidence="10">
    <location>
        <begin position="123"/>
        <end position="197"/>
    </location>
</feature>
<evidence type="ECO:0000256" key="8">
    <source>
        <dbReference type="PROSITE-ProRule" id="PRU00176"/>
    </source>
</evidence>
<dbReference type="CDD" id="cd12338">
    <property type="entry name" value="RRM1_SRSF1_like"/>
    <property type="match status" value="1"/>
</dbReference>
<dbReference type="GO" id="GO:0003723">
    <property type="term" value="F:RNA binding"/>
    <property type="evidence" value="ECO:0007669"/>
    <property type="project" value="UniProtKB-UniRule"/>
</dbReference>
<keyword evidence="5 8" id="KW-0694">RNA-binding</keyword>
<dbReference type="EMBL" id="CP090893">
    <property type="protein sequence ID" value="ULU02504.1"/>
    <property type="molecule type" value="Genomic_DNA"/>
</dbReference>
<dbReference type="Proteomes" id="UP000829354">
    <property type="component" value="Chromosome III"/>
</dbReference>
<dbReference type="GO" id="GO:0005634">
    <property type="term" value="C:nucleus"/>
    <property type="evidence" value="ECO:0007669"/>
    <property type="project" value="UniProtKB-SubCell"/>
</dbReference>
<dbReference type="InterPro" id="IPR035979">
    <property type="entry name" value="RBD_domain_sf"/>
</dbReference>
<evidence type="ECO:0000256" key="9">
    <source>
        <dbReference type="SAM" id="MobiDB-lite"/>
    </source>
</evidence>
<feature type="compositionally biased region" description="Gly residues" evidence="9">
    <location>
        <begin position="84"/>
        <end position="115"/>
    </location>
</feature>
<keyword evidence="3" id="KW-0507">mRNA processing</keyword>
<keyword evidence="14" id="KW-1185">Reference proteome</keyword>
<gene>
    <name evidence="11" type="ORF">L3Y34_002237</name>
    <name evidence="12" type="ORF">L5515_005068</name>
</gene>
<evidence type="ECO:0000313" key="13">
    <source>
        <dbReference type="Proteomes" id="UP000827892"/>
    </source>
</evidence>
<dbReference type="InterPro" id="IPR000504">
    <property type="entry name" value="RRM_dom"/>
</dbReference>
<keyword evidence="4" id="KW-0677">Repeat</keyword>
<dbReference type="Proteomes" id="UP000827892">
    <property type="component" value="Chromosome III"/>
</dbReference>
<feature type="region of interest" description="Disordered" evidence="9">
    <location>
        <begin position="193"/>
        <end position="253"/>
    </location>
</feature>
<feature type="compositionally biased region" description="Basic and acidic residues" evidence="9">
    <location>
        <begin position="208"/>
        <end position="225"/>
    </location>
</feature>
<evidence type="ECO:0000256" key="5">
    <source>
        <dbReference type="ARBA" id="ARBA00022884"/>
    </source>
</evidence>
<feature type="compositionally biased region" description="Basic residues" evidence="9">
    <location>
        <begin position="230"/>
        <end position="247"/>
    </location>
</feature>
<feature type="domain" description="RRM" evidence="10">
    <location>
        <begin position="8"/>
        <end position="82"/>
    </location>
</feature>
<organism evidence="12 14">
    <name type="scientific">Caenorhabditis briggsae</name>
    <dbReference type="NCBI Taxonomy" id="6238"/>
    <lineage>
        <taxon>Eukaryota</taxon>
        <taxon>Metazoa</taxon>
        <taxon>Ecdysozoa</taxon>
        <taxon>Nematoda</taxon>
        <taxon>Chromadorea</taxon>
        <taxon>Rhabditida</taxon>
        <taxon>Rhabditina</taxon>
        <taxon>Rhabditomorpha</taxon>
        <taxon>Rhabditoidea</taxon>
        <taxon>Rhabditidae</taxon>
        <taxon>Peloderinae</taxon>
        <taxon>Caenorhabditis</taxon>
    </lineage>
</organism>
<reference evidence="11 13" key="2">
    <citation type="submission" date="2022-05" db="EMBL/GenBank/DDBJ databases">
        <title>Chromosome-level reference genomes for two strains of Caenorhabditis briggsae: an improved platform for comparative genomics.</title>
        <authorList>
            <person name="Stevens L."/>
            <person name="Andersen E.C."/>
        </authorList>
    </citation>
    <scope>NUCLEOTIDE SEQUENCE [LARGE SCALE GENOMIC DNA]</scope>
    <source>
        <strain evidence="11">QX1410_ONT</strain>
        <tissue evidence="11">Whole-organism</tissue>
    </source>
</reference>
<evidence type="ECO:0000256" key="3">
    <source>
        <dbReference type="ARBA" id="ARBA00022664"/>
    </source>
</evidence>
<dbReference type="FunFam" id="3.30.70.330:FF:000053">
    <property type="entry name" value="Serine/arginine-rich splicing factor 1"/>
    <property type="match status" value="1"/>
</dbReference>
<dbReference type="GO" id="GO:0006397">
    <property type="term" value="P:mRNA processing"/>
    <property type="evidence" value="ECO:0007669"/>
    <property type="project" value="UniProtKB-KW"/>
</dbReference>
<dbReference type="EMBL" id="CP092622">
    <property type="protein sequence ID" value="UMM25118.1"/>
    <property type="molecule type" value="Genomic_DNA"/>
</dbReference>
<dbReference type="CDD" id="cd12601">
    <property type="entry name" value="RRM2_SRSF1_like"/>
    <property type="match status" value="1"/>
</dbReference>
<feature type="region of interest" description="Disordered" evidence="9">
    <location>
        <begin position="81"/>
        <end position="119"/>
    </location>
</feature>
<dbReference type="PANTHER" id="PTHR23003:SF62">
    <property type="entry name" value="SERINE_ARGININE (SR)-TYPE SHUTTLING MRNA BINDING PROTEIN NPL3"/>
    <property type="match status" value="1"/>
</dbReference>
<comment type="similarity">
    <text evidence="2">Belongs to the splicing factor SR family.</text>
</comment>
<dbReference type="FunFam" id="3.30.70.330:FF:000815">
    <property type="entry name" value="Serine/arginine-rich splicing factor SR30"/>
    <property type="match status" value="1"/>
</dbReference>
<dbReference type="SMART" id="SM00360">
    <property type="entry name" value="RRM"/>
    <property type="match status" value="2"/>
</dbReference>
<accession>A0AAE9EJA9</accession>
<reference evidence="12 14" key="1">
    <citation type="submission" date="2022-04" db="EMBL/GenBank/DDBJ databases">
        <title>Chromosome-level reference genomes for two strains of Caenorhabditis briggsae: an improved platform for comparative genomics.</title>
        <authorList>
            <person name="Stevens L."/>
            <person name="Andersen E."/>
        </authorList>
    </citation>
    <scope>NUCLEOTIDE SEQUENCE [LARGE SCALE GENOMIC DNA]</scope>
    <source>
        <strain evidence="12">VX34</strain>
        <tissue evidence="12">Whole-organism</tissue>
    </source>
</reference>
<dbReference type="PANTHER" id="PTHR23003">
    <property type="entry name" value="RNA RECOGNITION MOTIF RRM DOMAIN CONTAINING PROTEIN"/>
    <property type="match status" value="1"/>
</dbReference>
<dbReference type="InterPro" id="IPR012677">
    <property type="entry name" value="Nucleotide-bd_a/b_plait_sf"/>
</dbReference>
<evidence type="ECO:0000256" key="1">
    <source>
        <dbReference type="ARBA" id="ARBA00004123"/>
    </source>
</evidence>
<evidence type="ECO:0000313" key="12">
    <source>
        <dbReference type="EMBL" id="UMM25118.1"/>
    </source>
</evidence>
<keyword evidence="7" id="KW-0539">Nucleus</keyword>
<dbReference type="GO" id="GO:0008380">
    <property type="term" value="P:RNA splicing"/>
    <property type="evidence" value="ECO:0007669"/>
    <property type="project" value="UniProtKB-KW"/>
</dbReference>
<comment type="subcellular location">
    <subcellularLocation>
        <location evidence="1">Nucleus</location>
    </subcellularLocation>
</comment>
<name>A0AAE9EJA9_CAEBR</name>
<dbReference type="InterPro" id="IPR050374">
    <property type="entry name" value="RRT5_SRSF_SR"/>
</dbReference>
<dbReference type="Pfam" id="PF00076">
    <property type="entry name" value="RRM_1"/>
    <property type="match status" value="2"/>
</dbReference>
<dbReference type="AlphaFoldDB" id="A0AAE9EJA9"/>
<dbReference type="PROSITE" id="PS50102">
    <property type="entry name" value="RRM"/>
    <property type="match status" value="2"/>
</dbReference>
<evidence type="ECO:0000259" key="10">
    <source>
        <dbReference type="PROSITE" id="PS50102"/>
    </source>
</evidence>
<proteinExistence type="inferred from homology"/>
<evidence type="ECO:0000256" key="4">
    <source>
        <dbReference type="ARBA" id="ARBA00022737"/>
    </source>
</evidence>
<evidence type="ECO:0000313" key="14">
    <source>
        <dbReference type="Proteomes" id="UP000829354"/>
    </source>
</evidence>